<sequence>MFLHFHRSMFHFSLSLSFSEYENVLKKFVHGLSDSVKVFSSQGNREAAKDALGRLKMVENEVCACVCRL</sequence>
<dbReference type="Proteomes" id="UP000316079">
    <property type="component" value="Unassembled WGS sequence"/>
</dbReference>
<gene>
    <name evidence="1" type="ORF">DNTS_030165</name>
</gene>
<name>A0A553Q829_9TELE</name>
<evidence type="ECO:0000313" key="1">
    <source>
        <dbReference type="EMBL" id="TRY86067.1"/>
    </source>
</evidence>
<keyword evidence="2" id="KW-1185">Reference proteome</keyword>
<dbReference type="AlphaFoldDB" id="A0A553Q829"/>
<accession>A0A553Q829</accession>
<organism evidence="1 2">
    <name type="scientific">Danionella cerebrum</name>
    <dbReference type="NCBI Taxonomy" id="2873325"/>
    <lineage>
        <taxon>Eukaryota</taxon>
        <taxon>Metazoa</taxon>
        <taxon>Chordata</taxon>
        <taxon>Craniata</taxon>
        <taxon>Vertebrata</taxon>
        <taxon>Euteleostomi</taxon>
        <taxon>Actinopterygii</taxon>
        <taxon>Neopterygii</taxon>
        <taxon>Teleostei</taxon>
        <taxon>Ostariophysi</taxon>
        <taxon>Cypriniformes</taxon>
        <taxon>Danionidae</taxon>
        <taxon>Danioninae</taxon>
        <taxon>Danionella</taxon>
    </lineage>
</organism>
<dbReference type="OrthoDB" id="19996at2759"/>
<dbReference type="EMBL" id="SRMA01026244">
    <property type="protein sequence ID" value="TRY86067.1"/>
    <property type="molecule type" value="Genomic_DNA"/>
</dbReference>
<protein>
    <submittedName>
        <fullName evidence="1">Uncharacterized protein</fullName>
    </submittedName>
</protein>
<evidence type="ECO:0000313" key="2">
    <source>
        <dbReference type="Proteomes" id="UP000316079"/>
    </source>
</evidence>
<reference evidence="1 2" key="1">
    <citation type="journal article" date="2019" name="Sci. Data">
        <title>Hybrid genome assembly and annotation of Danionella translucida.</title>
        <authorList>
            <person name="Kadobianskyi M."/>
            <person name="Schulze L."/>
            <person name="Schuelke M."/>
            <person name="Judkewitz B."/>
        </authorList>
    </citation>
    <scope>NUCLEOTIDE SEQUENCE [LARGE SCALE GENOMIC DNA]</scope>
    <source>
        <strain evidence="1 2">Bolton</strain>
    </source>
</reference>
<proteinExistence type="predicted"/>
<comment type="caution">
    <text evidence="1">The sequence shown here is derived from an EMBL/GenBank/DDBJ whole genome shotgun (WGS) entry which is preliminary data.</text>
</comment>